<evidence type="ECO:0000313" key="2">
    <source>
        <dbReference type="Proteomes" id="UP000326939"/>
    </source>
</evidence>
<evidence type="ECO:0000313" key="1">
    <source>
        <dbReference type="EMBL" id="KAB5520731.1"/>
    </source>
</evidence>
<accession>A0A5N5JMY4</accession>
<reference evidence="2" key="1">
    <citation type="journal article" date="2019" name="Gigascience">
        <title>De novo genome assembly of the endangered Acer yangbiense, a plant species with extremely small populations endemic to Yunnan Province, China.</title>
        <authorList>
            <person name="Yang J."/>
            <person name="Wariss H.M."/>
            <person name="Tao L."/>
            <person name="Zhang R."/>
            <person name="Yun Q."/>
            <person name="Hollingsworth P."/>
            <person name="Dao Z."/>
            <person name="Luo G."/>
            <person name="Guo H."/>
            <person name="Ma Y."/>
            <person name="Sun W."/>
        </authorList>
    </citation>
    <scope>NUCLEOTIDE SEQUENCE [LARGE SCALE GENOMIC DNA]</scope>
    <source>
        <strain evidence="2">cv. br00</strain>
    </source>
</reference>
<keyword evidence="2" id="KW-1185">Reference proteome</keyword>
<proteinExistence type="predicted"/>
<dbReference type="Proteomes" id="UP000326939">
    <property type="component" value="Chromosome 16"/>
</dbReference>
<name>A0A5N5JMY4_9ROSI</name>
<sequence length="79" mass="8309">MAAANAPITMKEALTRASAKKKASSTCCVELKSAQREMLNFETVVVVTARSSGSNIQGRGSVTVESFTGVQGRGDVQME</sequence>
<organism evidence="1 2">
    <name type="scientific">Salix brachista</name>
    <dbReference type="NCBI Taxonomy" id="2182728"/>
    <lineage>
        <taxon>Eukaryota</taxon>
        <taxon>Viridiplantae</taxon>
        <taxon>Streptophyta</taxon>
        <taxon>Embryophyta</taxon>
        <taxon>Tracheophyta</taxon>
        <taxon>Spermatophyta</taxon>
        <taxon>Magnoliopsida</taxon>
        <taxon>eudicotyledons</taxon>
        <taxon>Gunneridae</taxon>
        <taxon>Pentapetalae</taxon>
        <taxon>rosids</taxon>
        <taxon>fabids</taxon>
        <taxon>Malpighiales</taxon>
        <taxon>Salicaceae</taxon>
        <taxon>Saliceae</taxon>
        <taxon>Salix</taxon>
    </lineage>
</organism>
<dbReference type="AlphaFoldDB" id="A0A5N5JMY4"/>
<comment type="caution">
    <text evidence="1">The sequence shown here is derived from an EMBL/GenBank/DDBJ whole genome shotgun (WGS) entry which is preliminary data.</text>
</comment>
<gene>
    <name evidence="1" type="ORF">DKX38_025050</name>
</gene>
<dbReference type="EMBL" id="VDCV01000016">
    <property type="protein sequence ID" value="KAB5520731.1"/>
    <property type="molecule type" value="Genomic_DNA"/>
</dbReference>
<protein>
    <submittedName>
        <fullName evidence="1">Uncharacterized protein</fullName>
    </submittedName>
</protein>